<reference evidence="9 10" key="1">
    <citation type="submission" date="2016-06" db="EMBL/GenBank/DDBJ databases">
        <title>Living apart together: crosstalk between the core and supernumerary genomes in a fungal plant pathogen.</title>
        <authorList>
            <person name="Vanheule A."/>
            <person name="Audenaert K."/>
            <person name="Warris S."/>
            <person name="Van De Geest H."/>
            <person name="Schijlen E."/>
            <person name="Hofte M."/>
            <person name="De Saeger S."/>
            <person name="Haesaert G."/>
            <person name="Waalwijk C."/>
            <person name="Van Der Lee T."/>
        </authorList>
    </citation>
    <scope>NUCLEOTIDE SEQUENCE [LARGE SCALE GENOMIC DNA]</scope>
    <source>
        <strain evidence="9 10">2516</strain>
    </source>
</reference>
<dbReference type="GO" id="GO:0016020">
    <property type="term" value="C:membrane"/>
    <property type="evidence" value="ECO:0007669"/>
    <property type="project" value="UniProtKB-SubCell"/>
</dbReference>
<evidence type="ECO:0000256" key="4">
    <source>
        <dbReference type="ARBA" id="ARBA00022989"/>
    </source>
</evidence>
<dbReference type="AlphaFoldDB" id="A0A1B8AHH9"/>
<evidence type="ECO:0000256" key="7">
    <source>
        <dbReference type="SAM" id="Phobius"/>
    </source>
</evidence>
<dbReference type="STRING" id="36050.A0A1B8AHH9"/>
<gene>
    <name evidence="9" type="ORF">FPOA_11730</name>
</gene>
<dbReference type="Proteomes" id="UP000091967">
    <property type="component" value="Unassembled WGS sequence"/>
</dbReference>
<feature type="transmembrane region" description="Helical" evidence="7">
    <location>
        <begin position="68"/>
        <end position="86"/>
    </location>
</feature>
<feature type="domain" description="Amino acid transporter transmembrane" evidence="8">
    <location>
        <begin position="64"/>
        <end position="460"/>
    </location>
</feature>
<protein>
    <recommendedName>
        <fullName evidence="8">Amino acid transporter transmembrane domain-containing protein</fullName>
    </recommendedName>
</protein>
<proteinExistence type="inferred from homology"/>
<organism evidence="9 10">
    <name type="scientific">Fusarium poae</name>
    <dbReference type="NCBI Taxonomy" id="36050"/>
    <lineage>
        <taxon>Eukaryota</taxon>
        <taxon>Fungi</taxon>
        <taxon>Dikarya</taxon>
        <taxon>Ascomycota</taxon>
        <taxon>Pezizomycotina</taxon>
        <taxon>Sordariomycetes</taxon>
        <taxon>Hypocreomycetidae</taxon>
        <taxon>Hypocreales</taxon>
        <taxon>Nectriaceae</taxon>
        <taxon>Fusarium</taxon>
    </lineage>
</organism>
<name>A0A1B8AHH9_FUSPO</name>
<evidence type="ECO:0000256" key="6">
    <source>
        <dbReference type="SAM" id="MobiDB-lite"/>
    </source>
</evidence>
<dbReference type="PANTHER" id="PTHR22950">
    <property type="entry name" value="AMINO ACID TRANSPORTER"/>
    <property type="match status" value="1"/>
</dbReference>
<comment type="caution">
    <text evidence="9">The sequence shown here is derived from an EMBL/GenBank/DDBJ whole genome shotgun (WGS) entry which is preliminary data.</text>
</comment>
<feature type="transmembrane region" description="Helical" evidence="7">
    <location>
        <begin position="250"/>
        <end position="271"/>
    </location>
</feature>
<evidence type="ECO:0000256" key="5">
    <source>
        <dbReference type="ARBA" id="ARBA00023136"/>
    </source>
</evidence>
<feature type="transmembrane region" description="Helical" evidence="7">
    <location>
        <begin position="283"/>
        <end position="306"/>
    </location>
</feature>
<feature type="transmembrane region" description="Helical" evidence="7">
    <location>
        <begin position="326"/>
        <end position="351"/>
    </location>
</feature>
<evidence type="ECO:0000313" key="9">
    <source>
        <dbReference type="EMBL" id="OBS20008.1"/>
    </source>
</evidence>
<evidence type="ECO:0000256" key="1">
    <source>
        <dbReference type="ARBA" id="ARBA00004141"/>
    </source>
</evidence>
<feature type="compositionally biased region" description="Basic and acidic residues" evidence="6">
    <location>
        <begin position="25"/>
        <end position="39"/>
    </location>
</feature>
<feature type="transmembrane region" description="Helical" evidence="7">
    <location>
        <begin position="172"/>
        <end position="192"/>
    </location>
</feature>
<dbReference type="Pfam" id="PF01490">
    <property type="entry name" value="Aa_trans"/>
    <property type="match status" value="1"/>
</dbReference>
<dbReference type="GO" id="GO:0015179">
    <property type="term" value="F:L-amino acid transmembrane transporter activity"/>
    <property type="evidence" value="ECO:0007669"/>
    <property type="project" value="TreeGrafter"/>
</dbReference>
<feature type="region of interest" description="Disordered" evidence="6">
    <location>
        <begin position="1"/>
        <end position="41"/>
    </location>
</feature>
<keyword evidence="3 7" id="KW-0812">Transmembrane</keyword>
<feature type="transmembrane region" description="Helical" evidence="7">
    <location>
        <begin position="204"/>
        <end position="223"/>
    </location>
</feature>
<evidence type="ECO:0000313" key="10">
    <source>
        <dbReference type="Proteomes" id="UP000091967"/>
    </source>
</evidence>
<accession>A0A1B8AHH9</accession>
<dbReference type="OrthoDB" id="294730at2759"/>
<feature type="transmembrane region" description="Helical" evidence="7">
    <location>
        <begin position="399"/>
        <end position="423"/>
    </location>
</feature>
<dbReference type="Gene3D" id="1.20.1740.10">
    <property type="entry name" value="Amino acid/polyamine transporter I"/>
    <property type="match status" value="1"/>
</dbReference>
<evidence type="ECO:0000259" key="8">
    <source>
        <dbReference type="Pfam" id="PF01490"/>
    </source>
</evidence>
<keyword evidence="10" id="KW-1185">Reference proteome</keyword>
<feature type="transmembrane region" description="Helical" evidence="7">
    <location>
        <begin position="435"/>
        <end position="460"/>
    </location>
</feature>
<dbReference type="OMA" id="TTKFVSH"/>
<feature type="transmembrane region" description="Helical" evidence="7">
    <location>
        <begin position="372"/>
        <end position="393"/>
    </location>
</feature>
<feature type="transmembrane region" description="Helical" evidence="7">
    <location>
        <begin position="92"/>
        <end position="112"/>
    </location>
</feature>
<comment type="similarity">
    <text evidence="2">Belongs to the amino acid/polyamine transporter 2 family.</text>
</comment>
<feature type="transmembrane region" description="Helical" evidence="7">
    <location>
        <begin position="142"/>
        <end position="166"/>
    </location>
</feature>
<dbReference type="PANTHER" id="PTHR22950:SF479">
    <property type="entry name" value="AMINO ACID TRANSPORTER (EUROFUNG)-RELATED"/>
    <property type="match status" value="1"/>
</dbReference>
<keyword evidence="4 7" id="KW-1133">Transmembrane helix</keyword>
<sequence length="484" mass="52771">MEKLGDHKQTQGQLHDGGVTSDSDGYNKHEASSSHDGHDFQTVNESADNSNIYSQGGKNFRTLKRWDTIFILFANQIGLGILSLPSTLKTLGLVPGIIALIGIGGISWYTAYELLQYYRLHPQVLNIVDMTRFVGGRTLESIAGIMMMIQVIFVAASAMVTLSIALNTISDHAACTVVFIFISCAACFLFCLPRTTKFVSHLGIPNALSVLAACIIVMVVLGVDGPRGVDNMSEWRREIVIVGNPSFRDGLNACLKIVFAYAANLSFVGYLAEMTAPLEDFKFCLTVLECGSMTMYVVFAVIFYCLGAEYTTSPILGSTAPIFSKAAYGVALPAIFATGLAYGHIGSKYIFVNVMRWTGNLHEVTASSVKSWGTWIASVTGFWVVVFILSNAIPVFDSILSITSATTISWFTYGFSAVFWFHMNKGQYFRDWKKICLTIVNALLIIMSLFMNAAGLWASITELLDIFNSSSGVRGVFSCGDNAS</sequence>
<evidence type="ECO:0000256" key="2">
    <source>
        <dbReference type="ARBA" id="ARBA00008066"/>
    </source>
</evidence>
<dbReference type="InterPro" id="IPR013057">
    <property type="entry name" value="AA_transpt_TM"/>
</dbReference>
<dbReference type="EMBL" id="LYXU01000004">
    <property type="protein sequence ID" value="OBS20008.1"/>
    <property type="molecule type" value="Genomic_DNA"/>
</dbReference>
<comment type="subcellular location">
    <subcellularLocation>
        <location evidence="1">Membrane</location>
        <topology evidence="1">Multi-pass membrane protein</topology>
    </subcellularLocation>
</comment>
<evidence type="ECO:0000256" key="3">
    <source>
        <dbReference type="ARBA" id="ARBA00022692"/>
    </source>
</evidence>
<keyword evidence="5 7" id="KW-0472">Membrane</keyword>